<dbReference type="GO" id="GO:0003729">
    <property type="term" value="F:mRNA binding"/>
    <property type="evidence" value="ECO:0007669"/>
    <property type="project" value="TreeGrafter"/>
</dbReference>
<protein>
    <submittedName>
        <fullName evidence="3">RNA-binding region RNP-1 (RNA recognition motif)</fullName>
    </submittedName>
</protein>
<dbReference type="InterPro" id="IPR050502">
    <property type="entry name" value="Euk_RNA-bind_prot"/>
</dbReference>
<dbReference type="InParanoid" id="Q0F212"/>
<evidence type="ECO:0000313" key="4">
    <source>
        <dbReference type="Proteomes" id="UP000005297"/>
    </source>
</evidence>
<evidence type="ECO:0000259" key="2">
    <source>
        <dbReference type="PROSITE" id="PS50102"/>
    </source>
</evidence>
<dbReference type="AlphaFoldDB" id="Q0F212"/>
<evidence type="ECO:0000256" key="1">
    <source>
        <dbReference type="ARBA" id="ARBA00022884"/>
    </source>
</evidence>
<gene>
    <name evidence="3" type="ORF">SPV1_02282</name>
</gene>
<feature type="domain" description="RRM" evidence="2">
    <location>
        <begin position="1"/>
        <end position="79"/>
    </location>
</feature>
<reference evidence="3 4" key="1">
    <citation type="submission" date="2006-09" db="EMBL/GenBank/DDBJ databases">
        <authorList>
            <person name="Emerson D."/>
            <person name="Ferriera S."/>
            <person name="Johnson J."/>
            <person name="Kravitz S."/>
            <person name="Halpern A."/>
            <person name="Remington K."/>
            <person name="Beeson K."/>
            <person name="Tran B."/>
            <person name="Rogers Y.-H."/>
            <person name="Friedman R."/>
            <person name="Venter J.C."/>
        </authorList>
    </citation>
    <scope>NUCLEOTIDE SEQUENCE [LARGE SCALE GENOMIC DNA]</scope>
    <source>
        <strain evidence="3 4">PV-1</strain>
    </source>
</reference>
<dbReference type="InterPro" id="IPR035979">
    <property type="entry name" value="RBD_domain_sf"/>
</dbReference>
<dbReference type="Gene3D" id="3.30.70.330">
    <property type="match status" value="1"/>
</dbReference>
<dbReference type="InterPro" id="IPR012677">
    <property type="entry name" value="Nucleotide-bd_a/b_plait_sf"/>
</dbReference>
<dbReference type="Proteomes" id="UP000005297">
    <property type="component" value="Unassembled WGS sequence"/>
</dbReference>
<dbReference type="SMART" id="SM00360">
    <property type="entry name" value="RRM"/>
    <property type="match status" value="1"/>
</dbReference>
<dbReference type="STRING" id="314344.AL013_05290"/>
<dbReference type="PANTHER" id="PTHR48025">
    <property type="entry name" value="OS02G0815200 PROTEIN"/>
    <property type="match status" value="1"/>
</dbReference>
<proteinExistence type="predicted"/>
<organism evidence="3 4">
    <name type="scientific">Mariprofundus ferrooxydans PV-1</name>
    <dbReference type="NCBI Taxonomy" id="314345"/>
    <lineage>
        <taxon>Bacteria</taxon>
        <taxon>Pseudomonadati</taxon>
        <taxon>Pseudomonadota</taxon>
        <taxon>Candidatius Mariprofundia</taxon>
        <taxon>Mariprofundales</taxon>
        <taxon>Mariprofundaceae</taxon>
        <taxon>Mariprofundus</taxon>
    </lineage>
</organism>
<dbReference type="HOGENOM" id="CLU_012062_28_8_0"/>
<sequence>MNINVGNMSFSTSDEELRELFSRFGTVASATVVTNNETNQSRGFGFVEMPDDNEGNKAIRSLNGKAFAGRKLRVNEIRSAE</sequence>
<dbReference type="EMBL" id="AATS01000002">
    <property type="protein sequence ID" value="EAU55738.1"/>
    <property type="molecule type" value="Genomic_DNA"/>
</dbReference>
<dbReference type="InterPro" id="IPR000504">
    <property type="entry name" value="RRM_dom"/>
</dbReference>
<dbReference type="RefSeq" id="WP_009850757.1">
    <property type="nucleotide sequence ID" value="NZ_DS022295.1"/>
</dbReference>
<accession>Q0F212</accession>
<dbReference type="PANTHER" id="PTHR48025:SF1">
    <property type="entry name" value="RRM DOMAIN-CONTAINING PROTEIN"/>
    <property type="match status" value="1"/>
</dbReference>
<name>Q0F212_9PROT</name>
<evidence type="ECO:0000313" key="3">
    <source>
        <dbReference type="EMBL" id="EAU55738.1"/>
    </source>
</evidence>
<dbReference type="OrthoDB" id="5295146at2"/>
<keyword evidence="4" id="KW-1185">Reference proteome</keyword>
<dbReference type="eggNOG" id="COG0724">
    <property type="taxonomic scope" value="Bacteria"/>
</dbReference>
<dbReference type="PROSITE" id="PS50102">
    <property type="entry name" value="RRM"/>
    <property type="match status" value="1"/>
</dbReference>
<dbReference type="SUPFAM" id="SSF54928">
    <property type="entry name" value="RNA-binding domain, RBD"/>
    <property type="match status" value="1"/>
</dbReference>
<dbReference type="Pfam" id="PF00076">
    <property type="entry name" value="RRM_1"/>
    <property type="match status" value="1"/>
</dbReference>
<comment type="caution">
    <text evidence="3">The sequence shown here is derived from an EMBL/GenBank/DDBJ whole genome shotgun (WGS) entry which is preliminary data.</text>
</comment>
<keyword evidence="1" id="KW-0694">RNA-binding</keyword>